<comment type="caution">
    <text evidence="2">The sequence shown here is derived from an EMBL/GenBank/DDBJ whole genome shotgun (WGS) entry which is preliminary data.</text>
</comment>
<keyword evidence="3" id="KW-1185">Reference proteome</keyword>
<name>A0A162D360_9CRUS</name>
<proteinExistence type="predicted"/>
<gene>
    <name evidence="2" type="ORF">APZ42_030363</name>
</gene>
<dbReference type="AlphaFoldDB" id="A0A162D360"/>
<dbReference type="Proteomes" id="UP000076858">
    <property type="component" value="Unassembled WGS sequence"/>
</dbReference>
<dbReference type="OrthoDB" id="425611at2759"/>
<feature type="region of interest" description="Disordered" evidence="1">
    <location>
        <begin position="167"/>
        <end position="187"/>
    </location>
</feature>
<reference evidence="2 3" key="1">
    <citation type="submission" date="2016-03" db="EMBL/GenBank/DDBJ databases">
        <title>EvidentialGene: Evidence-directed Construction of Genes on Genomes.</title>
        <authorList>
            <person name="Gilbert D.G."/>
            <person name="Choi J.-H."/>
            <person name="Mockaitis K."/>
            <person name="Colbourne J."/>
            <person name="Pfrender M."/>
        </authorList>
    </citation>
    <scope>NUCLEOTIDE SEQUENCE [LARGE SCALE GENOMIC DNA]</scope>
    <source>
        <strain evidence="2 3">Xinb3</strain>
        <tissue evidence="2">Complete organism</tissue>
    </source>
</reference>
<evidence type="ECO:0000256" key="1">
    <source>
        <dbReference type="SAM" id="MobiDB-lite"/>
    </source>
</evidence>
<protein>
    <submittedName>
        <fullName evidence="2">Popeye domain containing-like protein</fullName>
    </submittedName>
</protein>
<evidence type="ECO:0000313" key="3">
    <source>
        <dbReference type="Proteomes" id="UP000076858"/>
    </source>
</evidence>
<accession>A0A162D360</accession>
<sequence>MNGESLISEENVSVDDFEEEQVNVVINSSDFEESDLSFRYKLASWAVLPGVKHVHVNKLLALLRTHPCHSDLPADVRSLIGTPHFVVVHEVHPGHYFHFGIVKGLNIVLNDVIRSNKRFELIDIFVNIDGLPISSSTGGQFWVILGTVGKDVSQKLYAVAEHPALMGTTRDPKQDRMQSIQVSGGGGSVGVNSTMTYSTLGPWQGELLRSQSADAVHTCKQGQMRSIHWRRDQTRR</sequence>
<feature type="non-terminal residue" evidence="2">
    <location>
        <position position="236"/>
    </location>
</feature>
<organism evidence="2 3">
    <name type="scientific">Daphnia magna</name>
    <dbReference type="NCBI Taxonomy" id="35525"/>
    <lineage>
        <taxon>Eukaryota</taxon>
        <taxon>Metazoa</taxon>
        <taxon>Ecdysozoa</taxon>
        <taxon>Arthropoda</taxon>
        <taxon>Crustacea</taxon>
        <taxon>Branchiopoda</taxon>
        <taxon>Diplostraca</taxon>
        <taxon>Cladocera</taxon>
        <taxon>Anomopoda</taxon>
        <taxon>Daphniidae</taxon>
        <taxon>Daphnia</taxon>
    </lineage>
</organism>
<dbReference type="EMBL" id="LRGB01002817">
    <property type="protein sequence ID" value="KZS06244.1"/>
    <property type="molecule type" value="Genomic_DNA"/>
</dbReference>
<evidence type="ECO:0000313" key="2">
    <source>
        <dbReference type="EMBL" id="KZS06244.1"/>
    </source>
</evidence>